<dbReference type="Proteomes" id="UP000822688">
    <property type="component" value="Chromosome 2"/>
</dbReference>
<proteinExistence type="predicted"/>
<evidence type="ECO:0000313" key="1">
    <source>
        <dbReference type="EMBL" id="KAG0585401.1"/>
    </source>
</evidence>
<evidence type="ECO:0000313" key="2">
    <source>
        <dbReference type="Proteomes" id="UP000822688"/>
    </source>
</evidence>
<gene>
    <name evidence="1" type="ORF">KC19_2G008700</name>
</gene>
<dbReference type="AlphaFoldDB" id="A0A8T0IRH7"/>
<name>A0A8T0IRH7_CERPU</name>
<organism evidence="1 2">
    <name type="scientific">Ceratodon purpureus</name>
    <name type="common">Fire moss</name>
    <name type="synonym">Dicranum purpureum</name>
    <dbReference type="NCBI Taxonomy" id="3225"/>
    <lineage>
        <taxon>Eukaryota</taxon>
        <taxon>Viridiplantae</taxon>
        <taxon>Streptophyta</taxon>
        <taxon>Embryophyta</taxon>
        <taxon>Bryophyta</taxon>
        <taxon>Bryophytina</taxon>
        <taxon>Bryopsida</taxon>
        <taxon>Dicranidae</taxon>
        <taxon>Pseudoditrichales</taxon>
        <taxon>Ditrichaceae</taxon>
        <taxon>Ceratodon</taxon>
    </lineage>
</organism>
<keyword evidence="2" id="KW-1185">Reference proteome</keyword>
<protein>
    <submittedName>
        <fullName evidence="1">Uncharacterized protein</fullName>
    </submittedName>
</protein>
<dbReference type="EMBL" id="CM026422">
    <property type="protein sequence ID" value="KAG0585401.1"/>
    <property type="molecule type" value="Genomic_DNA"/>
</dbReference>
<sequence>MATGAWSWSLGAWNLDPGAWAKLWPNGRMAQWSTVPKPAVRLCNFYILERVTPDSSFQNPDPQLRLFIGSSVFRVPSRIMVASLSFSIARRDSSFTNELNPL</sequence>
<reference evidence="1" key="1">
    <citation type="submission" date="2020-06" db="EMBL/GenBank/DDBJ databases">
        <title>WGS assembly of Ceratodon purpureus strain R40.</title>
        <authorList>
            <person name="Carey S.B."/>
            <person name="Jenkins J."/>
            <person name="Shu S."/>
            <person name="Lovell J.T."/>
            <person name="Sreedasyam A."/>
            <person name="Maumus F."/>
            <person name="Tiley G.P."/>
            <person name="Fernandez-Pozo N."/>
            <person name="Barry K."/>
            <person name="Chen C."/>
            <person name="Wang M."/>
            <person name="Lipzen A."/>
            <person name="Daum C."/>
            <person name="Saski C.A."/>
            <person name="Payton A.C."/>
            <person name="Mcbreen J.C."/>
            <person name="Conrad R.E."/>
            <person name="Kollar L.M."/>
            <person name="Olsson S."/>
            <person name="Huttunen S."/>
            <person name="Landis J.B."/>
            <person name="Wickett N.J."/>
            <person name="Johnson M.G."/>
            <person name="Rensing S.A."/>
            <person name="Grimwood J."/>
            <person name="Schmutz J."/>
            <person name="Mcdaniel S.F."/>
        </authorList>
    </citation>
    <scope>NUCLEOTIDE SEQUENCE</scope>
    <source>
        <strain evidence="1">R40</strain>
    </source>
</reference>
<comment type="caution">
    <text evidence="1">The sequence shown here is derived from an EMBL/GenBank/DDBJ whole genome shotgun (WGS) entry which is preliminary data.</text>
</comment>
<accession>A0A8T0IRH7</accession>